<dbReference type="Gene3D" id="2.60.120.650">
    <property type="entry name" value="Cupin"/>
    <property type="match status" value="1"/>
</dbReference>
<dbReference type="SUPFAM" id="SSF51197">
    <property type="entry name" value="Clavaminate synthase-like"/>
    <property type="match status" value="1"/>
</dbReference>
<evidence type="ECO:0000259" key="4">
    <source>
        <dbReference type="PROSITE" id="PS51184"/>
    </source>
</evidence>
<keyword evidence="3" id="KW-0408">Iron</keyword>
<gene>
    <name evidence="5" type="ORF">VM95_34880</name>
</gene>
<dbReference type="InterPro" id="IPR039994">
    <property type="entry name" value="NO66-like"/>
</dbReference>
<dbReference type="Proteomes" id="UP000033699">
    <property type="component" value="Unassembled WGS sequence"/>
</dbReference>
<dbReference type="RefSeq" id="WP_045704688.1">
    <property type="nucleotide sequence ID" value="NZ_JZKH01000131.1"/>
</dbReference>
<organism evidence="5 6">
    <name type="scientific">Streptomyces rubellomurinus (strain ATCC 31215)</name>
    <dbReference type="NCBI Taxonomy" id="359131"/>
    <lineage>
        <taxon>Bacteria</taxon>
        <taxon>Bacillati</taxon>
        <taxon>Actinomycetota</taxon>
        <taxon>Actinomycetes</taxon>
        <taxon>Kitasatosporales</taxon>
        <taxon>Streptomycetaceae</taxon>
        <taxon>Streptomyces</taxon>
    </lineage>
</organism>
<evidence type="ECO:0000256" key="3">
    <source>
        <dbReference type="ARBA" id="ARBA00023004"/>
    </source>
</evidence>
<accession>A0A0F2T4Q3</accession>
<dbReference type="PANTHER" id="PTHR13096:SF8">
    <property type="entry name" value="RIBOSOMAL OXYGENASE 1"/>
    <property type="match status" value="1"/>
</dbReference>
<comment type="cofactor">
    <cofactor evidence="1">
        <name>Fe(2+)</name>
        <dbReference type="ChEBI" id="CHEBI:29033"/>
    </cofactor>
</comment>
<protein>
    <submittedName>
        <fullName evidence="5">Cupin</fullName>
    </submittedName>
</protein>
<evidence type="ECO:0000256" key="1">
    <source>
        <dbReference type="ARBA" id="ARBA00001954"/>
    </source>
</evidence>
<dbReference type="PANTHER" id="PTHR13096">
    <property type="entry name" value="MINA53 MYC INDUCED NUCLEAR ANTIGEN"/>
    <property type="match status" value="1"/>
</dbReference>
<dbReference type="PATRIC" id="fig|359131.3.peg.1494"/>
<feature type="domain" description="JmjC" evidence="4">
    <location>
        <begin position="99"/>
        <end position="246"/>
    </location>
</feature>
<dbReference type="EMBL" id="JZKH01000131">
    <property type="protein sequence ID" value="KJS58194.1"/>
    <property type="molecule type" value="Genomic_DNA"/>
</dbReference>
<comment type="caution">
    <text evidence="5">The sequence shown here is derived from an EMBL/GenBank/DDBJ whole genome shotgun (WGS) entry which is preliminary data.</text>
</comment>
<dbReference type="AlphaFoldDB" id="A0A0F2T4Q3"/>
<name>A0A0F2T4Q3_STRR3</name>
<dbReference type="PROSITE" id="PS51184">
    <property type="entry name" value="JMJC"/>
    <property type="match status" value="1"/>
</dbReference>
<keyword evidence="6" id="KW-1185">Reference proteome</keyword>
<reference evidence="5 6" key="1">
    <citation type="submission" date="2015-02" db="EMBL/GenBank/DDBJ databases">
        <authorList>
            <person name="Ju K.-S."/>
            <person name="Doroghazi J.R."/>
            <person name="Metcalf W."/>
        </authorList>
    </citation>
    <scope>NUCLEOTIDE SEQUENCE [LARGE SCALE GENOMIC DNA]</scope>
    <source>
        <strain evidence="5 6">ATCC 31215</strain>
    </source>
</reference>
<evidence type="ECO:0000256" key="2">
    <source>
        <dbReference type="ARBA" id="ARBA00022723"/>
    </source>
</evidence>
<proteinExistence type="predicted"/>
<keyword evidence="2" id="KW-0479">Metal-binding</keyword>
<dbReference type="GO" id="GO:0046872">
    <property type="term" value="F:metal ion binding"/>
    <property type="evidence" value="ECO:0007669"/>
    <property type="project" value="UniProtKB-KW"/>
</dbReference>
<evidence type="ECO:0000313" key="5">
    <source>
        <dbReference type="EMBL" id="KJS58194.1"/>
    </source>
</evidence>
<sequence length="399" mass="43875">MKHRLVRAVESALGWTGPERLGEQFALGHTGVDDLSRRLLTPQRLLDLVMRRSLARPQFRVFQKGVEVHPAVYFTDSVSPRGQSISMVNMNTLGRLLDEGATLILDQANMADPTLEVACRALQWWSRERVQVNVYWTTGEAEGFPLHWDDHDVIVVQLAGEKGWEVRGTSRTAPMYRDADPNSTPGDEVIWSGLLRTGEVMHIPRGHWHRATRVGHGDAGHSLHVTFGITKRTGASWMAWLGDWCREQEVFRHDLDRTPGADASRLIAAARGLLESRPPEAFLSGYERAAGPARQVPHPDVLGPLTGAVCTTNFRPDIRSDDSTVEVTAAGRRLCFAAKAEPALRLLLSGHPVVLAEAETAVGSEIHAVARLLVKEGLCAPLTDELFSGYTGLVTNADS</sequence>
<dbReference type="OrthoDB" id="9764016at2"/>
<dbReference type="Pfam" id="PF08007">
    <property type="entry name" value="JmjC_2"/>
    <property type="match status" value="1"/>
</dbReference>
<dbReference type="InterPro" id="IPR003347">
    <property type="entry name" value="JmjC_dom"/>
</dbReference>
<evidence type="ECO:0000313" key="6">
    <source>
        <dbReference type="Proteomes" id="UP000033699"/>
    </source>
</evidence>